<dbReference type="RefSeq" id="XP_003169641.1">
    <property type="nucleotide sequence ID" value="XM_003169593.1"/>
</dbReference>
<comment type="similarity">
    <text evidence="2 9">Belongs to the CSM3 family.</text>
</comment>
<feature type="compositionally biased region" description="Polar residues" evidence="10">
    <location>
        <begin position="198"/>
        <end position="209"/>
    </location>
</feature>
<dbReference type="GO" id="GO:0031297">
    <property type="term" value="P:replication fork processing"/>
    <property type="evidence" value="ECO:0007669"/>
    <property type="project" value="UniProtKB-UniRule"/>
</dbReference>
<evidence type="ECO:0000256" key="3">
    <source>
        <dbReference type="ARBA" id="ARBA00011217"/>
    </source>
</evidence>
<dbReference type="InParanoid" id="E4V609"/>
<feature type="region of interest" description="Disordered" evidence="10">
    <location>
        <begin position="168"/>
        <end position="317"/>
    </location>
</feature>
<keyword evidence="4 9" id="KW-0227">DNA damage</keyword>
<feature type="compositionally biased region" description="Polar residues" evidence="10">
    <location>
        <begin position="224"/>
        <end position="233"/>
    </location>
</feature>
<evidence type="ECO:0000256" key="2">
    <source>
        <dbReference type="ARBA" id="ARBA00006075"/>
    </source>
</evidence>
<feature type="compositionally biased region" description="Polar residues" evidence="10">
    <location>
        <begin position="33"/>
        <end position="43"/>
    </location>
</feature>
<dbReference type="PANTHER" id="PTHR13220:SF11">
    <property type="entry name" value="TIMELESS-INTERACTING PROTEIN"/>
    <property type="match status" value="1"/>
</dbReference>
<dbReference type="HOGENOM" id="CLU_036204_0_0_1"/>
<evidence type="ECO:0000313" key="12">
    <source>
        <dbReference type="EMBL" id="EFR05534.1"/>
    </source>
</evidence>
<dbReference type="GO" id="GO:0003677">
    <property type="term" value="F:DNA binding"/>
    <property type="evidence" value="ECO:0007669"/>
    <property type="project" value="TreeGrafter"/>
</dbReference>
<dbReference type="InterPro" id="IPR012923">
    <property type="entry name" value="Csm3"/>
</dbReference>
<dbReference type="GO" id="GO:0000076">
    <property type="term" value="P:DNA replication checkpoint signaling"/>
    <property type="evidence" value="ECO:0007669"/>
    <property type="project" value="UniProtKB-UniRule"/>
</dbReference>
<dbReference type="Proteomes" id="UP000002669">
    <property type="component" value="Unassembled WGS sequence"/>
</dbReference>
<accession>E4V609</accession>
<comment type="function">
    <text evidence="9">Plays an important role in the control of DNA replication and the maintenance of replication fork stability.</text>
</comment>
<organism evidence="13">
    <name type="scientific">Arthroderma gypseum (strain ATCC MYA-4604 / CBS 118893)</name>
    <name type="common">Microsporum gypseum</name>
    <dbReference type="NCBI Taxonomy" id="535722"/>
    <lineage>
        <taxon>Eukaryota</taxon>
        <taxon>Fungi</taxon>
        <taxon>Dikarya</taxon>
        <taxon>Ascomycota</taxon>
        <taxon>Pezizomycotina</taxon>
        <taxon>Eurotiomycetes</taxon>
        <taxon>Eurotiomycetidae</taxon>
        <taxon>Onygenales</taxon>
        <taxon>Arthrodermataceae</taxon>
        <taxon>Nannizzia</taxon>
    </lineage>
</organism>
<feature type="region of interest" description="Disordered" evidence="10">
    <location>
        <begin position="26"/>
        <end position="46"/>
    </location>
</feature>
<evidence type="ECO:0000256" key="6">
    <source>
        <dbReference type="ARBA" id="ARBA00023242"/>
    </source>
</evidence>
<evidence type="ECO:0000256" key="8">
    <source>
        <dbReference type="ARBA" id="ARBA00025496"/>
    </source>
</evidence>
<evidence type="ECO:0000256" key="1">
    <source>
        <dbReference type="ARBA" id="ARBA00004123"/>
    </source>
</evidence>
<evidence type="ECO:0000256" key="7">
    <source>
        <dbReference type="ARBA" id="ARBA00023306"/>
    </source>
</evidence>
<dbReference type="AlphaFoldDB" id="E4V609"/>
<dbReference type="Pfam" id="PF07962">
    <property type="entry name" value="Swi3"/>
    <property type="match status" value="1"/>
</dbReference>
<evidence type="ECO:0000256" key="5">
    <source>
        <dbReference type="ARBA" id="ARBA00022880"/>
    </source>
</evidence>
<keyword evidence="5" id="KW-0236">DNA replication inhibitor</keyword>
<evidence type="ECO:0000256" key="9">
    <source>
        <dbReference type="RuleBase" id="RU366049"/>
    </source>
</evidence>
<dbReference type="OrthoDB" id="437078at2759"/>
<comment type="function">
    <text evidence="8">Forms a fork protection complex (FPC) with TOF1 and which is required for chromosome segregation during meiosis and DNA damage repair. FPC coordinates leading and lagging strand synthesis and moves with the replication fork. FPC stabilizes replication forks in a configuration that is recognized by replication checkpoint sensors.</text>
</comment>
<keyword evidence="6 9" id="KW-0539">Nucleus</keyword>
<feature type="compositionally biased region" description="Acidic residues" evidence="10">
    <location>
        <begin position="300"/>
        <end position="311"/>
    </location>
</feature>
<dbReference type="GO" id="GO:0031298">
    <property type="term" value="C:replication fork protection complex"/>
    <property type="evidence" value="ECO:0007669"/>
    <property type="project" value="TreeGrafter"/>
</dbReference>
<dbReference type="eggNOG" id="KOG3004">
    <property type="taxonomic scope" value="Eukaryota"/>
</dbReference>
<dbReference type="OMA" id="LNFYRLW"/>
<sequence>MAANDNVDDLFDYDAGLDDILREVEQDTRKTTEVGSSQDQQNPRKGILGIDDELQVSRKRAPVAQLDEARQGNLLLSQDGIPKLRKMARKSLKIKGKGHEFSDAGRLLNFYRLWLDELYPRAKFADTLTIIEKLGHSKRIQVMRREWIDEGKPRSEVDDDGFKELGDISVEQDLPTREKGNRQQGTPTNPEEEDLFVESQQLEPRSSTHGAVKSLFGGDGCGQARTSNTMSTDNELHEWNDNAPSNLDRNEGKGCAEASGVGDSFPDEEDDLDRLLAGDNNELNSNSIDKPSATASTSNPDEDDYENDWEAMQEHDM</sequence>
<evidence type="ECO:0000256" key="4">
    <source>
        <dbReference type="ARBA" id="ARBA00022763"/>
    </source>
</evidence>
<dbReference type="GO" id="GO:0043111">
    <property type="term" value="P:replication fork arrest"/>
    <property type="evidence" value="ECO:0007669"/>
    <property type="project" value="TreeGrafter"/>
</dbReference>
<proteinExistence type="inferred from homology"/>
<gene>
    <name evidence="12" type="ORF">MGYG_08550</name>
</gene>
<name>E4V609_ARTGP</name>
<reference evidence="13" key="1">
    <citation type="journal article" date="2012" name="MBio">
        <title>Comparative genome analysis of Trichophyton rubrum and related dermatophytes reveals candidate genes involved in infection.</title>
        <authorList>
            <person name="Martinez D.A."/>
            <person name="Oliver B.G."/>
            <person name="Graeser Y."/>
            <person name="Goldberg J.M."/>
            <person name="Li W."/>
            <person name="Martinez-Rossi N.M."/>
            <person name="Monod M."/>
            <person name="Shelest E."/>
            <person name="Barton R.C."/>
            <person name="Birch E."/>
            <person name="Brakhage A.A."/>
            <person name="Chen Z."/>
            <person name="Gurr S.J."/>
            <person name="Heiman D."/>
            <person name="Heitman J."/>
            <person name="Kosti I."/>
            <person name="Rossi A."/>
            <person name="Saif S."/>
            <person name="Samalova M."/>
            <person name="Saunders C.W."/>
            <person name="Shea T."/>
            <person name="Summerbell R.C."/>
            <person name="Xu J."/>
            <person name="Young S."/>
            <person name="Zeng Q."/>
            <person name="Birren B.W."/>
            <person name="Cuomo C.A."/>
            <person name="White T.C."/>
        </authorList>
    </citation>
    <scope>NUCLEOTIDE SEQUENCE [LARGE SCALE GENOMIC DNA]</scope>
    <source>
        <strain evidence="13">ATCC MYA-4604 / CBS 118893</strain>
    </source>
</reference>
<keyword evidence="13" id="KW-1185">Reference proteome</keyword>
<dbReference type="InterPro" id="IPR040038">
    <property type="entry name" value="TIPIN/Csm3/Swi3"/>
</dbReference>
<dbReference type="STRING" id="535722.E4V609"/>
<dbReference type="PANTHER" id="PTHR13220">
    <property type="entry name" value="TIMELESS INTERACTING-RELATED"/>
    <property type="match status" value="1"/>
</dbReference>
<evidence type="ECO:0000256" key="10">
    <source>
        <dbReference type="SAM" id="MobiDB-lite"/>
    </source>
</evidence>
<protein>
    <recommendedName>
        <fullName evidence="9">Chromosome segregation in meiosis protein</fullName>
    </recommendedName>
</protein>
<evidence type="ECO:0000313" key="13">
    <source>
        <dbReference type="Proteomes" id="UP000002669"/>
    </source>
</evidence>
<feature type="domain" description="Chromosome segregation in meiosis protein 3" evidence="11">
    <location>
        <begin position="73"/>
        <end position="151"/>
    </location>
</feature>
<dbReference type="GeneID" id="10024872"/>
<comment type="subunit">
    <text evidence="3">Component of the fork protection complex (FPC) consisting of TOF1 and CSM3.</text>
</comment>
<dbReference type="VEuPathDB" id="FungiDB:MGYG_08550"/>
<evidence type="ECO:0000259" key="11">
    <source>
        <dbReference type="Pfam" id="PF07962"/>
    </source>
</evidence>
<dbReference type="EMBL" id="DS989830">
    <property type="protein sequence ID" value="EFR05534.1"/>
    <property type="molecule type" value="Genomic_DNA"/>
</dbReference>
<dbReference type="GO" id="GO:0006974">
    <property type="term" value="P:DNA damage response"/>
    <property type="evidence" value="ECO:0007669"/>
    <property type="project" value="UniProtKB-KW"/>
</dbReference>
<comment type="subcellular location">
    <subcellularLocation>
        <location evidence="1 9">Nucleus</location>
    </subcellularLocation>
</comment>
<feature type="compositionally biased region" description="Polar residues" evidence="10">
    <location>
        <begin position="281"/>
        <end position="299"/>
    </location>
</feature>
<keyword evidence="7 9" id="KW-0131">Cell cycle</keyword>